<dbReference type="SMART" id="SM00635">
    <property type="entry name" value="BID_2"/>
    <property type="match status" value="1"/>
</dbReference>
<keyword evidence="1" id="KW-0732">Signal</keyword>
<dbReference type="Gene3D" id="3.40.50.410">
    <property type="entry name" value="von Willebrand factor, type A domain"/>
    <property type="match status" value="1"/>
</dbReference>
<dbReference type="InterPro" id="IPR002035">
    <property type="entry name" value="VWF_A"/>
</dbReference>
<dbReference type="Proteomes" id="UP001519293">
    <property type="component" value="Unassembled WGS sequence"/>
</dbReference>
<name>A0ABS4RFN3_9BACI</name>
<dbReference type="PROSITE" id="PS50234">
    <property type="entry name" value="VWFA"/>
    <property type="match status" value="1"/>
</dbReference>
<evidence type="ECO:0000256" key="1">
    <source>
        <dbReference type="SAM" id="SignalP"/>
    </source>
</evidence>
<proteinExistence type="predicted"/>
<dbReference type="SMART" id="SM00327">
    <property type="entry name" value="VWA"/>
    <property type="match status" value="1"/>
</dbReference>
<keyword evidence="4" id="KW-1185">Reference proteome</keyword>
<dbReference type="RefSeq" id="WP_157087839.1">
    <property type="nucleotide sequence ID" value="NZ_JAGIKZ010000004.1"/>
</dbReference>
<evidence type="ECO:0000313" key="3">
    <source>
        <dbReference type="EMBL" id="MBP2240602.1"/>
    </source>
</evidence>
<dbReference type="Pfam" id="PF00092">
    <property type="entry name" value="VWA"/>
    <property type="match status" value="1"/>
</dbReference>
<dbReference type="PANTHER" id="PTHR10166:SF37">
    <property type="entry name" value="STOLID, ISOFORM H"/>
    <property type="match status" value="1"/>
</dbReference>
<dbReference type="Pfam" id="PF02368">
    <property type="entry name" value="Big_2"/>
    <property type="match status" value="1"/>
</dbReference>
<sequence length="937" mass="104024">MKNKGKWLIVLLAFHFILHLSFSSLTVSANGLDTPSIDYTVKPSQNEIVKPQNSDAEGSLDFHLTPSGKTTNVNRDPIDVVFIFDKSGSMKDSGKLQSAKNAMTEAINFFKENAGPKDNFAFIPFGSDVESIVNFWPADIKKGLDEINKKANSLYAEGGTNYTQSFEKALELFKGSNNNKYILFMTDGEPTFSNNKEVRTFQKSCFFCWGNKTVTEEVLVNYELYGSSPNFSSSKVYFKYDGSTYNLNLRINETIQAIRQHGEKRAQLIAEQNIKLYSIGFGSNKDVDMEYLRKLSAITGVSARQATQDNISSIFREISGDMDTPSITGEVKINLDKFKGNVKLIEGSDATLINNKASMKFNFKFPINQEVSQPIDLTLPLSFSEIGKYTFDDITMSYINLDGELVTKKHGPVTIEVKADAPPTFRGTMSLEGVINTPDNLIKVSGSAEKSNHFKVNYALNPFGLVDNKVTGKLTNIKIIQPLPDGVSLIPSSGITAITTPDGKNAAQINLSHEINYSSGKFNPSQLTASIQLKGEWAINNVKMPLATVHYKDSRFGDHSSSIAASNQVINLKVRLMEMPNNAYDGEATGIISKIDLNQNGAKLAQTEFPNNYGLKNKAIKDMAFTGEKNTAIEVTYFDNEKVTIYLQPDYEMIGTKTGNKYKSGDKALETIHIKLSNLVAGKGVKYYYSIDNDQENIRWTEFDPSQLIEVATSGLNTIKVKAIGGFALEDIKITKTIKIEKPIEKITITPNPIEVEVDKTKPFKIEIEPLDATNKKLDITIENSDKAELIDEKTILGKEDGETYLIVKTTDGSEIEVKIKIIVKDPYIVLKEIKFTKPVYKIEKGKKLAVKDLLIFNPIKATKRELESVTSSMQAQVDIVNENGEWFIVGKDIGYSTITVEAEEQKDKTQPKASALFEIYTEKDGNDNGPPGGGKW</sequence>
<accession>A0ABS4RFN3</accession>
<feature type="chain" id="PRO_5045875176" description="VWFA domain-containing protein" evidence="1">
    <location>
        <begin position="30"/>
        <end position="937"/>
    </location>
</feature>
<evidence type="ECO:0000313" key="4">
    <source>
        <dbReference type="Proteomes" id="UP001519293"/>
    </source>
</evidence>
<evidence type="ECO:0000259" key="2">
    <source>
        <dbReference type="PROSITE" id="PS50234"/>
    </source>
</evidence>
<organism evidence="3 4">
    <name type="scientific">Cytobacillus eiseniae</name>
    <dbReference type="NCBI Taxonomy" id="762947"/>
    <lineage>
        <taxon>Bacteria</taxon>
        <taxon>Bacillati</taxon>
        <taxon>Bacillota</taxon>
        <taxon>Bacilli</taxon>
        <taxon>Bacillales</taxon>
        <taxon>Bacillaceae</taxon>
        <taxon>Cytobacillus</taxon>
    </lineage>
</organism>
<feature type="domain" description="VWFA" evidence="2">
    <location>
        <begin position="79"/>
        <end position="322"/>
    </location>
</feature>
<dbReference type="PANTHER" id="PTHR10166">
    <property type="entry name" value="VOLTAGE-DEPENDENT CALCIUM CHANNEL SUBUNIT ALPHA-2/DELTA-RELATED"/>
    <property type="match status" value="1"/>
</dbReference>
<dbReference type="Gene3D" id="2.60.40.1080">
    <property type="match status" value="1"/>
</dbReference>
<reference evidence="3 4" key="1">
    <citation type="submission" date="2021-03" db="EMBL/GenBank/DDBJ databases">
        <title>Genomic Encyclopedia of Type Strains, Phase IV (KMG-IV): sequencing the most valuable type-strain genomes for metagenomic binning, comparative biology and taxonomic classification.</title>
        <authorList>
            <person name="Goeker M."/>
        </authorList>
    </citation>
    <scope>NUCLEOTIDE SEQUENCE [LARGE SCALE GENOMIC DNA]</scope>
    <source>
        <strain evidence="3 4">DSM 26675</strain>
    </source>
</reference>
<dbReference type="InterPro" id="IPR036465">
    <property type="entry name" value="vWFA_dom_sf"/>
</dbReference>
<dbReference type="InterPro" id="IPR051173">
    <property type="entry name" value="Ca_channel_alpha-2/delta"/>
</dbReference>
<dbReference type="InterPro" id="IPR003343">
    <property type="entry name" value="Big_2"/>
</dbReference>
<feature type="signal peptide" evidence="1">
    <location>
        <begin position="1"/>
        <end position="29"/>
    </location>
</feature>
<dbReference type="SUPFAM" id="SSF53300">
    <property type="entry name" value="vWA-like"/>
    <property type="match status" value="1"/>
</dbReference>
<comment type="caution">
    <text evidence="3">The sequence shown here is derived from an EMBL/GenBank/DDBJ whole genome shotgun (WGS) entry which is preliminary data.</text>
</comment>
<protein>
    <recommendedName>
        <fullName evidence="2">VWFA domain-containing protein</fullName>
    </recommendedName>
</protein>
<dbReference type="CDD" id="cd00198">
    <property type="entry name" value="vWFA"/>
    <property type="match status" value="1"/>
</dbReference>
<gene>
    <name evidence="3" type="ORF">J2Z40_001159</name>
</gene>
<dbReference type="EMBL" id="JAGIKZ010000004">
    <property type="protein sequence ID" value="MBP2240602.1"/>
    <property type="molecule type" value="Genomic_DNA"/>
</dbReference>